<evidence type="ECO:0000256" key="4">
    <source>
        <dbReference type="ARBA" id="ARBA00023163"/>
    </source>
</evidence>
<reference evidence="7" key="1">
    <citation type="journal article" date="2014" name="Int. J. Syst. Evol. Microbiol.">
        <title>Complete genome sequence of Corynebacterium casei LMG S-19264T (=DSM 44701T), isolated from a smear-ripened cheese.</title>
        <authorList>
            <consortium name="US DOE Joint Genome Institute (JGI-PGF)"/>
            <person name="Walter F."/>
            <person name="Albersmeier A."/>
            <person name="Kalinowski J."/>
            <person name="Ruckert C."/>
        </authorList>
    </citation>
    <scope>NUCLEOTIDE SEQUENCE</scope>
    <source>
        <strain evidence="7">CGMCC 4.5737</strain>
    </source>
</reference>
<dbReference type="Gene3D" id="3.40.190.10">
    <property type="entry name" value="Periplasmic binding protein-like II"/>
    <property type="match status" value="2"/>
</dbReference>
<dbReference type="FunFam" id="1.10.10.10:FF:000001">
    <property type="entry name" value="LysR family transcriptional regulator"/>
    <property type="match status" value="1"/>
</dbReference>
<gene>
    <name evidence="7" type="ORF">GCM10012275_13880</name>
</gene>
<reference evidence="7" key="2">
    <citation type="submission" date="2020-09" db="EMBL/GenBank/DDBJ databases">
        <authorList>
            <person name="Sun Q."/>
            <person name="Zhou Y."/>
        </authorList>
    </citation>
    <scope>NUCLEOTIDE SEQUENCE</scope>
    <source>
        <strain evidence="7">CGMCC 4.5737</strain>
    </source>
</reference>
<feature type="compositionally biased region" description="Basic and acidic residues" evidence="5">
    <location>
        <begin position="355"/>
        <end position="368"/>
    </location>
</feature>
<dbReference type="GO" id="GO:0003700">
    <property type="term" value="F:DNA-binding transcription factor activity"/>
    <property type="evidence" value="ECO:0007669"/>
    <property type="project" value="InterPro"/>
</dbReference>
<proteinExistence type="inferred from homology"/>
<dbReference type="PANTHER" id="PTHR30346">
    <property type="entry name" value="TRANSCRIPTIONAL DUAL REGULATOR HCAR-RELATED"/>
    <property type="match status" value="1"/>
</dbReference>
<dbReference type="Pfam" id="PF03466">
    <property type="entry name" value="LysR_substrate"/>
    <property type="match status" value="1"/>
</dbReference>
<dbReference type="AlphaFoldDB" id="A0A8J3FTU3"/>
<evidence type="ECO:0000313" key="8">
    <source>
        <dbReference type="Proteomes" id="UP000637578"/>
    </source>
</evidence>
<comment type="caution">
    <text evidence="7">The sequence shown here is derived from an EMBL/GenBank/DDBJ whole genome shotgun (WGS) entry which is preliminary data.</text>
</comment>
<dbReference type="PANTHER" id="PTHR30346:SF0">
    <property type="entry name" value="HCA OPERON TRANSCRIPTIONAL ACTIVATOR HCAR"/>
    <property type="match status" value="1"/>
</dbReference>
<keyword evidence="2" id="KW-0805">Transcription regulation</keyword>
<accession>A0A8J3FTU3</accession>
<organism evidence="7 8">
    <name type="scientific">Longimycelium tulufanense</name>
    <dbReference type="NCBI Taxonomy" id="907463"/>
    <lineage>
        <taxon>Bacteria</taxon>
        <taxon>Bacillati</taxon>
        <taxon>Actinomycetota</taxon>
        <taxon>Actinomycetes</taxon>
        <taxon>Pseudonocardiales</taxon>
        <taxon>Pseudonocardiaceae</taxon>
        <taxon>Longimycelium</taxon>
    </lineage>
</organism>
<dbReference type="SUPFAM" id="SSF46785">
    <property type="entry name" value="Winged helix' DNA-binding domain"/>
    <property type="match status" value="1"/>
</dbReference>
<dbReference type="Pfam" id="PF00126">
    <property type="entry name" value="HTH_1"/>
    <property type="match status" value="1"/>
</dbReference>
<evidence type="ECO:0000313" key="7">
    <source>
        <dbReference type="EMBL" id="GGM44078.1"/>
    </source>
</evidence>
<evidence type="ECO:0000256" key="3">
    <source>
        <dbReference type="ARBA" id="ARBA00023125"/>
    </source>
</evidence>
<keyword evidence="8" id="KW-1185">Reference proteome</keyword>
<dbReference type="EMBL" id="BMMK01000004">
    <property type="protein sequence ID" value="GGM44078.1"/>
    <property type="molecule type" value="Genomic_DNA"/>
</dbReference>
<dbReference type="PRINTS" id="PR00039">
    <property type="entry name" value="HTHLYSR"/>
</dbReference>
<dbReference type="InterPro" id="IPR036388">
    <property type="entry name" value="WH-like_DNA-bd_sf"/>
</dbReference>
<feature type="region of interest" description="Disordered" evidence="5">
    <location>
        <begin position="347"/>
        <end position="383"/>
    </location>
</feature>
<evidence type="ECO:0000256" key="5">
    <source>
        <dbReference type="SAM" id="MobiDB-lite"/>
    </source>
</evidence>
<dbReference type="Gene3D" id="1.10.10.10">
    <property type="entry name" value="Winged helix-like DNA-binding domain superfamily/Winged helix DNA-binding domain"/>
    <property type="match status" value="1"/>
</dbReference>
<dbReference type="SUPFAM" id="SSF53850">
    <property type="entry name" value="Periplasmic binding protein-like II"/>
    <property type="match status" value="1"/>
</dbReference>
<feature type="domain" description="HTH lysR-type" evidence="6">
    <location>
        <begin position="40"/>
        <end position="97"/>
    </location>
</feature>
<dbReference type="InterPro" id="IPR005119">
    <property type="entry name" value="LysR_subst-bd"/>
</dbReference>
<name>A0A8J3FTU3_9PSEU</name>
<protein>
    <recommendedName>
        <fullName evidence="6">HTH lysR-type domain-containing protein</fullName>
    </recommendedName>
</protein>
<dbReference type="GO" id="GO:0003677">
    <property type="term" value="F:DNA binding"/>
    <property type="evidence" value="ECO:0007669"/>
    <property type="project" value="UniProtKB-KW"/>
</dbReference>
<evidence type="ECO:0000256" key="2">
    <source>
        <dbReference type="ARBA" id="ARBA00023015"/>
    </source>
</evidence>
<keyword evidence="4" id="KW-0804">Transcription</keyword>
<dbReference type="Proteomes" id="UP000637578">
    <property type="component" value="Unassembled WGS sequence"/>
</dbReference>
<evidence type="ECO:0000259" key="6">
    <source>
        <dbReference type="PROSITE" id="PS50931"/>
    </source>
</evidence>
<comment type="similarity">
    <text evidence="1">Belongs to the LysR transcriptional regulatory family.</text>
</comment>
<dbReference type="InterPro" id="IPR036390">
    <property type="entry name" value="WH_DNA-bd_sf"/>
</dbReference>
<evidence type="ECO:0000256" key="1">
    <source>
        <dbReference type="ARBA" id="ARBA00009437"/>
    </source>
</evidence>
<dbReference type="InterPro" id="IPR000847">
    <property type="entry name" value="LysR_HTH_N"/>
</dbReference>
<dbReference type="PROSITE" id="PS50931">
    <property type="entry name" value="HTH_LYSR"/>
    <property type="match status" value="1"/>
</dbReference>
<dbReference type="RefSeq" id="WP_189055077.1">
    <property type="nucleotide sequence ID" value="NZ_BMMK01000004.1"/>
</dbReference>
<dbReference type="GO" id="GO:0032993">
    <property type="term" value="C:protein-DNA complex"/>
    <property type="evidence" value="ECO:0007669"/>
    <property type="project" value="TreeGrafter"/>
</dbReference>
<keyword evidence="3" id="KW-0238">DNA-binding</keyword>
<sequence>MDGCRGPGKVAALGRVVPEGTQPDTTRPAAAARARTGVGMDWQDLQAFHAVAEELSFTRAAERMRLSQPSLSSRVRRLERVLGVQLLYRSSRGVVLSAPGRRLLRYVHRLNHMWYRAVADVRTSEQRMVLATTIPELACVVSATQERFPHLRPEYELRTPGTALPYVGLGGYDAVQGAERLFAQPPVPLAVEIETIAHEPVWLLLADRHPLAGQAVVRLDQLAGEAWVEASESREELVGMCAPAGFTPDIRYLGAGLHLLEGVRNELAVSLVPAHVVPPEGCVVRPLDADVRRHLFYAAHVDVPREIAVFQRDFLRASYRRLAFRNPGYRELIEAEPDRFRALAQTPEPVVGPDTGKHRQDQAGEEGKVVVPPVPLEGANGIG</sequence>